<sequence length="212" mass="23664">MRSILPLLSAYLVASVAAKKGSSDCYDLDSIDRSLRDSHCEQPLFVTFAPKTEEYTLIDNICITYFPLPDNPDTFQIYYSRVYCDGSNDITSLIGTQLEIGVSRIADPYCTLTETTFGYAGCDTYLVYRCVNYGACVGEESKTNVFGISPLCRSIGLSCLHKVEEIVSENGLPEQEFYVFPMKLPNRCVNQQLCLQPPNPFFNTLHPGVTLV</sequence>
<gene>
    <name evidence="2" type="ORF">g.10724</name>
</gene>
<protein>
    <submittedName>
        <fullName evidence="2">Uncharacterized protein</fullName>
    </submittedName>
</protein>
<proteinExistence type="predicted"/>
<dbReference type="EMBL" id="GECZ01005107">
    <property type="protein sequence ID" value="JAS64662.1"/>
    <property type="molecule type" value="Transcribed_RNA"/>
</dbReference>
<feature type="signal peptide" evidence="1">
    <location>
        <begin position="1"/>
        <end position="18"/>
    </location>
</feature>
<accession>A0A1B6GQE0</accession>
<evidence type="ECO:0000313" key="2">
    <source>
        <dbReference type="EMBL" id="JAS64662.1"/>
    </source>
</evidence>
<reference evidence="2" key="1">
    <citation type="submission" date="2015-11" db="EMBL/GenBank/DDBJ databases">
        <title>De novo transcriptome assembly of four potential Pierce s Disease insect vectors from Arizona vineyards.</title>
        <authorList>
            <person name="Tassone E.E."/>
        </authorList>
    </citation>
    <scope>NUCLEOTIDE SEQUENCE</scope>
</reference>
<organism evidence="2">
    <name type="scientific">Cuerna arida</name>
    <dbReference type="NCBI Taxonomy" id="1464854"/>
    <lineage>
        <taxon>Eukaryota</taxon>
        <taxon>Metazoa</taxon>
        <taxon>Ecdysozoa</taxon>
        <taxon>Arthropoda</taxon>
        <taxon>Hexapoda</taxon>
        <taxon>Insecta</taxon>
        <taxon>Pterygota</taxon>
        <taxon>Neoptera</taxon>
        <taxon>Paraneoptera</taxon>
        <taxon>Hemiptera</taxon>
        <taxon>Auchenorrhyncha</taxon>
        <taxon>Membracoidea</taxon>
        <taxon>Cicadellidae</taxon>
        <taxon>Cicadellinae</taxon>
        <taxon>Proconiini</taxon>
        <taxon>Cuerna</taxon>
    </lineage>
</organism>
<keyword evidence="1" id="KW-0732">Signal</keyword>
<dbReference type="AlphaFoldDB" id="A0A1B6GQE0"/>
<evidence type="ECO:0000256" key="1">
    <source>
        <dbReference type="SAM" id="SignalP"/>
    </source>
</evidence>
<feature type="chain" id="PRO_5008583843" evidence="1">
    <location>
        <begin position="19"/>
        <end position="212"/>
    </location>
</feature>
<name>A0A1B6GQE0_9HEMI</name>